<name>A0A0R3S8S7_HYMDI</name>
<dbReference type="Proteomes" id="UP000274504">
    <property type="component" value="Unassembled WGS sequence"/>
</dbReference>
<protein>
    <submittedName>
        <fullName evidence="3">ANK_REP_REGION domain-containing protein</fullName>
    </submittedName>
</protein>
<sequence length="130" mass="14709">MRIVLESRQEIVQDLVCHDMTTIYYMDGLQASPLILAFAKRNAEMANYLIKIGDSDVYRECEFIIARSVACDYQTMELIENLLIGDTVVNDYNDFDDNFAVDSALLPTDIKINALKLAYEGKSYGGDMCN</sequence>
<evidence type="ECO:0000313" key="1">
    <source>
        <dbReference type="EMBL" id="VDL16821.1"/>
    </source>
</evidence>
<dbReference type="AlphaFoldDB" id="A0A0R3S8S7"/>
<dbReference type="WBParaSite" id="HDID_0000058001-mRNA-1">
    <property type="protein sequence ID" value="HDID_0000058001-mRNA-1"/>
    <property type="gene ID" value="HDID_0000058001"/>
</dbReference>
<reference evidence="3" key="1">
    <citation type="submission" date="2017-02" db="UniProtKB">
        <authorList>
            <consortium name="WormBaseParasite"/>
        </authorList>
    </citation>
    <scope>IDENTIFICATION</scope>
</reference>
<accession>A0A0R3S8S7</accession>
<evidence type="ECO:0000313" key="2">
    <source>
        <dbReference type="Proteomes" id="UP000274504"/>
    </source>
</evidence>
<organism evidence="3">
    <name type="scientific">Hymenolepis diminuta</name>
    <name type="common">Rat tapeworm</name>
    <dbReference type="NCBI Taxonomy" id="6216"/>
    <lineage>
        <taxon>Eukaryota</taxon>
        <taxon>Metazoa</taxon>
        <taxon>Spiralia</taxon>
        <taxon>Lophotrochozoa</taxon>
        <taxon>Platyhelminthes</taxon>
        <taxon>Cestoda</taxon>
        <taxon>Eucestoda</taxon>
        <taxon>Cyclophyllidea</taxon>
        <taxon>Hymenolepididae</taxon>
        <taxon>Hymenolepis</taxon>
    </lineage>
</organism>
<proteinExistence type="predicted"/>
<evidence type="ECO:0000313" key="3">
    <source>
        <dbReference type="WBParaSite" id="HDID_0000058001-mRNA-1"/>
    </source>
</evidence>
<gene>
    <name evidence="1" type="ORF">HDID_LOCUS581</name>
</gene>
<dbReference type="EMBL" id="UYSG01000078">
    <property type="protein sequence ID" value="VDL16821.1"/>
    <property type="molecule type" value="Genomic_DNA"/>
</dbReference>
<reference evidence="1 2" key="2">
    <citation type="submission" date="2018-11" db="EMBL/GenBank/DDBJ databases">
        <authorList>
            <consortium name="Pathogen Informatics"/>
        </authorList>
    </citation>
    <scope>NUCLEOTIDE SEQUENCE [LARGE SCALE GENOMIC DNA]</scope>
</reference>